<feature type="compositionally biased region" description="Basic and acidic residues" evidence="1">
    <location>
        <begin position="66"/>
        <end position="75"/>
    </location>
</feature>
<keyword evidence="3" id="KW-1185">Reference proteome</keyword>
<dbReference type="Proteomes" id="UP001274896">
    <property type="component" value="Unassembled WGS sequence"/>
</dbReference>
<protein>
    <submittedName>
        <fullName evidence="2">Uncharacterized protein</fullName>
    </submittedName>
</protein>
<sequence length="544" mass="63086">MVMISDISSPSPTEIPEDEARYWSNKLESINAMGMHDEFLLQDDGVRHPLPLATSQCSLDDLDSAMDDRDSDYRSETSNSLPPRYHTTAQPNSSVHQYPVGPRFQQHPDSCTDSVHSFELDYRDNHPSRTLNEKGRVRIIPVDSGMGVEDWEFKYKMWHKGSLDDFLDKEECDLDAEVTHFTRCSQDSTISQQPLKTKVKTTLNPAYPEGYDTIDRRRRKKVRDPFGLVNTRTEFVGEDLFNPDLALLRQKRGELVLRQVAEMEEEEEKMMPCLRPYKNGLFYKTRMQAKNKLENTLHDYMALQDEEETRHRLSIDPNSEGSDEIQGSEEEMEEFCSEISQHHKRYKKDSSFCGYTDNLQGYCDKKITKGKTGEWTPEVLLSPVEEPSDEYVDPIDELQCLVETVSEYLAEKEEEINDTAGPKTAADIEDYAFFEDTEWYQQWLLLLEQGMWWPADDGDCGYFVYTDYEYIYALLTDGSGHFQDDGSALSVSASRVRWIKAFNKVRLQLQELKFKTSVFYLLRVDAVKNGNTKHYYGWNMITSN</sequence>
<dbReference type="GO" id="GO:0017075">
    <property type="term" value="F:syntaxin-1 binding"/>
    <property type="evidence" value="ECO:0007669"/>
    <property type="project" value="TreeGrafter"/>
</dbReference>
<dbReference type="GO" id="GO:0061789">
    <property type="term" value="P:dense core granule priming"/>
    <property type="evidence" value="ECO:0007669"/>
    <property type="project" value="TreeGrafter"/>
</dbReference>
<dbReference type="GO" id="GO:0035249">
    <property type="term" value="P:synaptic transmission, glutamatergic"/>
    <property type="evidence" value="ECO:0007669"/>
    <property type="project" value="TreeGrafter"/>
</dbReference>
<name>A0AAE0QJA7_9TELE</name>
<dbReference type="EMBL" id="JAUCMX010000015">
    <property type="protein sequence ID" value="KAK3521365.1"/>
    <property type="molecule type" value="Genomic_DNA"/>
</dbReference>
<comment type="caution">
    <text evidence="2">The sequence shown here is derived from an EMBL/GenBank/DDBJ whole genome shotgun (WGS) entry which is preliminary data.</text>
</comment>
<dbReference type="GO" id="GO:0016081">
    <property type="term" value="P:synaptic vesicle docking"/>
    <property type="evidence" value="ECO:0007669"/>
    <property type="project" value="TreeGrafter"/>
</dbReference>
<dbReference type="GO" id="GO:0031594">
    <property type="term" value="C:neuromuscular junction"/>
    <property type="evidence" value="ECO:0007669"/>
    <property type="project" value="TreeGrafter"/>
</dbReference>
<dbReference type="GO" id="GO:0005516">
    <property type="term" value="F:calmodulin binding"/>
    <property type="evidence" value="ECO:0007669"/>
    <property type="project" value="TreeGrafter"/>
</dbReference>
<reference evidence="2" key="1">
    <citation type="submission" date="2023-06" db="EMBL/GenBank/DDBJ databases">
        <title>Male Hemibagrus guttatus genome.</title>
        <authorList>
            <person name="Bian C."/>
        </authorList>
    </citation>
    <scope>NUCLEOTIDE SEQUENCE</scope>
    <source>
        <strain evidence="2">Male_cb2023</strain>
        <tissue evidence="2">Muscle</tissue>
    </source>
</reference>
<evidence type="ECO:0000256" key="1">
    <source>
        <dbReference type="SAM" id="MobiDB-lite"/>
    </source>
</evidence>
<feature type="region of interest" description="Disordered" evidence="1">
    <location>
        <begin position="62"/>
        <end position="94"/>
    </location>
</feature>
<dbReference type="AlphaFoldDB" id="A0AAE0QJA7"/>
<dbReference type="GO" id="GO:0030672">
    <property type="term" value="C:synaptic vesicle membrane"/>
    <property type="evidence" value="ECO:0007669"/>
    <property type="project" value="TreeGrafter"/>
</dbReference>
<organism evidence="2 3">
    <name type="scientific">Hemibagrus guttatus</name>
    <dbReference type="NCBI Taxonomy" id="175788"/>
    <lineage>
        <taxon>Eukaryota</taxon>
        <taxon>Metazoa</taxon>
        <taxon>Chordata</taxon>
        <taxon>Craniata</taxon>
        <taxon>Vertebrata</taxon>
        <taxon>Euteleostomi</taxon>
        <taxon>Actinopterygii</taxon>
        <taxon>Neopterygii</taxon>
        <taxon>Teleostei</taxon>
        <taxon>Ostariophysi</taxon>
        <taxon>Siluriformes</taxon>
        <taxon>Bagridae</taxon>
        <taxon>Hemibagrus</taxon>
    </lineage>
</organism>
<proteinExistence type="predicted"/>
<dbReference type="PANTHER" id="PTHR10480">
    <property type="entry name" value="PROTEIN UNC-13 HOMOLOG"/>
    <property type="match status" value="1"/>
</dbReference>
<dbReference type="GO" id="GO:0042734">
    <property type="term" value="C:presynaptic membrane"/>
    <property type="evidence" value="ECO:0007669"/>
    <property type="project" value="TreeGrafter"/>
</dbReference>
<dbReference type="GO" id="GO:0043195">
    <property type="term" value="C:terminal bouton"/>
    <property type="evidence" value="ECO:0007669"/>
    <property type="project" value="TreeGrafter"/>
</dbReference>
<dbReference type="GO" id="GO:0098831">
    <property type="term" value="C:presynaptic active zone cytoplasmic component"/>
    <property type="evidence" value="ECO:0007669"/>
    <property type="project" value="TreeGrafter"/>
</dbReference>
<dbReference type="GO" id="GO:0016082">
    <property type="term" value="P:synaptic vesicle priming"/>
    <property type="evidence" value="ECO:0007669"/>
    <property type="project" value="TreeGrafter"/>
</dbReference>
<dbReference type="GO" id="GO:0019992">
    <property type="term" value="F:diacylglycerol binding"/>
    <property type="evidence" value="ECO:0007669"/>
    <property type="project" value="InterPro"/>
</dbReference>
<dbReference type="GO" id="GO:0099525">
    <property type="term" value="P:presynaptic dense core vesicle exocytosis"/>
    <property type="evidence" value="ECO:0007669"/>
    <property type="project" value="TreeGrafter"/>
</dbReference>
<evidence type="ECO:0000313" key="2">
    <source>
        <dbReference type="EMBL" id="KAK3521365.1"/>
    </source>
</evidence>
<evidence type="ECO:0000313" key="3">
    <source>
        <dbReference type="Proteomes" id="UP001274896"/>
    </source>
</evidence>
<accession>A0AAE0QJA7</accession>
<gene>
    <name evidence="2" type="ORF">QTP70_003430</name>
</gene>
<feature type="compositionally biased region" description="Polar residues" evidence="1">
    <location>
        <begin position="76"/>
        <end position="94"/>
    </location>
</feature>
<dbReference type="PANTHER" id="PTHR10480:SF8">
    <property type="entry name" value="PROTEIN UNC-13 HOMOLOG B"/>
    <property type="match status" value="1"/>
</dbReference>
<dbReference type="InterPro" id="IPR027080">
    <property type="entry name" value="Unc-13"/>
</dbReference>